<organism evidence="1 2">
    <name type="scientific">Massilia aquatica</name>
    <dbReference type="NCBI Taxonomy" id="2609000"/>
    <lineage>
        <taxon>Bacteria</taxon>
        <taxon>Pseudomonadati</taxon>
        <taxon>Pseudomonadota</taxon>
        <taxon>Betaproteobacteria</taxon>
        <taxon>Burkholderiales</taxon>
        <taxon>Oxalobacteraceae</taxon>
        <taxon>Telluria group</taxon>
        <taxon>Massilia</taxon>
    </lineage>
</organism>
<comment type="caution">
    <text evidence="1">The sequence shown here is derived from an EMBL/GenBank/DDBJ whole genome shotgun (WGS) entry which is preliminary data.</text>
</comment>
<gene>
    <name evidence="1" type="ORF">F1609_22320</name>
</gene>
<dbReference type="PANTHER" id="PTHR34387">
    <property type="entry name" value="SLR1258 PROTEIN"/>
    <property type="match status" value="1"/>
</dbReference>
<accession>A0ABX0MF36</accession>
<evidence type="ECO:0000313" key="1">
    <source>
        <dbReference type="EMBL" id="NHZ42887.1"/>
    </source>
</evidence>
<protein>
    <submittedName>
        <fullName evidence="1">DUF541 domain-containing protein</fullName>
    </submittedName>
</protein>
<dbReference type="InterPro" id="IPR052022">
    <property type="entry name" value="26kDa_periplasmic_antigen"/>
</dbReference>
<proteinExistence type="predicted"/>
<reference evidence="1 2" key="1">
    <citation type="submission" date="2019-09" db="EMBL/GenBank/DDBJ databases">
        <title>Taxonomy of Antarctic Massilia spp.: description of Massilia rubra sp. nov., Massilia aquatica sp. nov., Massilia mucilaginosa sp. nov., Massilia frigida sp. nov. isolated from streams, lakes and regoliths.</title>
        <authorList>
            <person name="Holochova P."/>
            <person name="Sedlacek I."/>
            <person name="Kralova S."/>
            <person name="Maslanova I."/>
            <person name="Busse H.-J."/>
            <person name="Stankova E."/>
            <person name="Vrbovska V."/>
            <person name="Kovarovic V."/>
            <person name="Bartak M."/>
            <person name="Svec P."/>
            <person name="Pantucek R."/>
        </authorList>
    </citation>
    <scope>NUCLEOTIDE SEQUENCE [LARGE SCALE GENOMIC DNA]</scope>
    <source>
        <strain evidence="1 2">CCM 8693</strain>
    </source>
</reference>
<dbReference type="EMBL" id="VVIW01000015">
    <property type="protein sequence ID" value="NHZ42887.1"/>
    <property type="molecule type" value="Genomic_DNA"/>
</dbReference>
<dbReference type="InterPro" id="IPR007497">
    <property type="entry name" value="SIMPL/DUF541"/>
</dbReference>
<dbReference type="Gene3D" id="3.30.110.170">
    <property type="entry name" value="Protein of unknown function (DUF541), domain 1"/>
    <property type="match status" value="1"/>
</dbReference>
<evidence type="ECO:0000313" key="2">
    <source>
        <dbReference type="Proteomes" id="UP000819052"/>
    </source>
</evidence>
<dbReference type="Proteomes" id="UP000819052">
    <property type="component" value="Unassembled WGS sequence"/>
</dbReference>
<name>A0ABX0MF36_9BURK</name>
<dbReference type="Pfam" id="PF04402">
    <property type="entry name" value="SIMPL"/>
    <property type="match status" value="1"/>
</dbReference>
<dbReference type="Gene3D" id="3.30.70.2970">
    <property type="entry name" value="Protein of unknown function (DUF541), domain 2"/>
    <property type="match status" value="1"/>
</dbReference>
<dbReference type="PANTHER" id="PTHR34387:SF1">
    <property type="entry name" value="PERIPLASMIC IMMUNOGENIC PROTEIN"/>
    <property type="match status" value="1"/>
</dbReference>
<sequence>MSTMRILGFSFQIICGEPMLKSIATAGALLLLPMAAQASGLPDYPFIHVSGMGTAVAMPDLGQIDFEIAAFDADPAVAVGVVEARATEIRAAMAQAGVPLEDVQIRDVRKDFRKQDPAGASTPVQYDIRAGVRVNVRNLAQWRAAATPLLTMPNLDGFMIVFDTTQREKIEMELAGDALKIARRKAEGIAAGLGRKLGAASAVSTGDLKNLTRAMGLAPSEAGARSSLDQRIGTERADLLTVMSLKFAQPVDVLYRLK</sequence>
<keyword evidence="2" id="KW-1185">Reference proteome</keyword>